<dbReference type="KEGG" id="pbap:Pla133_06480"/>
<sequence length="206" mass="22161">MKSTVLPDLYYSGVYQPDRRIDFNGFLWARSGGGVLIDPMSLDESQLAFAQGTGSIDWILLTGFDHLRAAPELAQRFGAQIAAPAGERGRFGEAADKVSHWFEGRDGLPGDLGQVIDVHLLHGGKSEVEAAFVLEPLRAVVFGDLVRSHESGRLRLLPEPKLSDGARALREVAQLPGPFDAVLLGDGDSLFRGAQAALEELTAAAR</sequence>
<name>A0A518BFA2_9BACT</name>
<organism evidence="1 2">
    <name type="scientific">Engelhardtia mirabilis</name>
    <dbReference type="NCBI Taxonomy" id="2528011"/>
    <lineage>
        <taxon>Bacteria</taxon>
        <taxon>Pseudomonadati</taxon>
        <taxon>Planctomycetota</taxon>
        <taxon>Planctomycetia</taxon>
        <taxon>Planctomycetia incertae sedis</taxon>
        <taxon>Engelhardtia</taxon>
    </lineage>
</organism>
<dbReference type="Gene3D" id="3.60.15.10">
    <property type="entry name" value="Ribonuclease Z/Hydroxyacylglutathione hydrolase-like"/>
    <property type="match status" value="1"/>
</dbReference>
<proteinExistence type="predicted"/>
<keyword evidence="2" id="KW-1185">Reference proteome</keyword>
<evidence type="ECO:0000313" key="1">
    <source>
        <dbReference type="EMBL" id="QDU65583.1"/>
    </source>
</evidence>
<dbReference type="AlphaFoldDB" id="A0A518BFA2"/>
<accession>A0A518BFA2</accession>
<dbReference type="Proteomes" id="UP000316921">
    <property type="component" value="Chromosome"/>
</dbReference>
<protein>
    <submittedName>
        <fullName evidence="1">Metallo-beta-lactamase superfamily protein</fullName>
    </submittedName>
</protein>
<dbReference type="EMBL" id="CP036287">
    <property type="protein sequence ID" value="QDU65583.1"/>
    <property type="molecule type" value="Genomic_DNA"/>
</dbReference>
<evidence type="ECO:0000313" key="2">
    <source>
        <dbReference type="Proteomes" id="UP000316921"/>
    </source>
</evidence>
<dbReference type="RefSeq" id="WP_145062343.1">
    <property type="nucleotide sequence ID" value="NZ_CP036287.1"/>
</dbReference>
<dbReference type="Pfam" id="PF14597">
    <property type="entry name" value="Lactamase_B_5"/>
    <property type="match status" value="1"/>
</dbReference>
<gene>
    <name evidence="1" type="ORF">Pla133_06480</name>
</gene>
<reference evidence="1 2" key="1">
    <citation type="submission" date="2019-02" db="EMBL/GenBank/DDBJ databases">
        <title>Deep-cultivation of Planctomycetes and their phenomic and genomic characterization uncovers novel biology.</title>
        <authorList>
            <person name="Wiegand S."/>
            <person name="Jogler M."/>
            <person name="Boedeker C."/>
            <person name="Pinto D."/>
            <person name="Vollmers J."/>
            <person name="Rivas-Marin E."/>
            <person name="Kohn T."/>
            <person name="Peeters S.H."/>
            <person name="Heuer A."/>
            <person name="Rast P."/>
            <person name="Oberbeckmann S."/>
            <person name="Bunk B."/>
            <person name="Jeske O."/>
            <person name="Meyerdierks A."/>
            <person name="Storesund J.E."/>
            <person name="Kallscheuer N."/>
            <person name="Luecker S."/>
            <person name="Lage O.M."/>
            <person name="Pohl T."/>
            <person name="Merkel B.J."/>
            <person name="Hornburger P."/>
            <person name="Mueller R.-W."/>
            <person name="Bruemmer F."/>
            <person name="Labrenz M."/>
            <person name="Spormann A.M."/>
            <person name="Op den Camp H."/>
            <person name="Overmann J."/>
            <person name="Amann R."/>
            <person name="Jetten M.S.M."/>
            <person name="Mascher T."/>
            <person name="Medema M.H."/>
            <person name="Devos D.P."/>
            <person name="Kaster A.-K."/>
            <person name="Ovreas L."/>
            <person name="Rohde M."/>
            <person name="Galperin M.Y."/>
            <person name="Jogler C."/>
        </authorList>
    </citation>
    <scope>NUCLEOTIDE SEQUENCE [LARGE SCALE GENOMIC DNA]</scope>
    <source>
        <strain evidence="1 2">Pla133</strain>
    </source>
</reference>
<dbReference type="InterPro" id="IPR036866">
    <property type="entry name" value="RibonucZ/Hydroxyglut_hydro"/>
</dbReference>
<dbReference type="CDD" id="cd06262">
    <property type="entry name" value="metallo-hydrolase-like_MBL-fold"/>
    <property type="match status" value="1"/>
</dbReference>
<dbReference type="SUPFAM" id="SSF56281">
    <property type="entry name" value="Metallo-hydrolase/oxidoreductase"/>
    <property type="match status" value="1"/>
</dbReference>